<evidence type="ECO:0000313" key="7">
    <source>
        <dbReference type="EMBL" id="CAK9211588.1"/>
    </source>
</evidence>
<feature type="compositionally biased region" description="Basic and acidic residues" evidence="5">
    <location>
        <begin position="171"/>
        <end position="189"/>
    </location>
</feature>
<evidence type="ECO:0000256" key="3">
    <source>
        <dbReference type="ARBA" id="ARBA00022833"/>
    </source>
</evidence>
<evidence type="ECO:0000313" key="8">
    <source>
        <dbReference type="Proteomes" id="UP001497512"/>
    </source>
</evidence>
<evidence type="ECO:0000256" key="1">
    <source>
        <dbReference type="ARBA" id="ARBA00022723"/>
    </source>
</evidence>
<dbReference type="SUPFAM" id="SSF90229">
    <property type="entry name" value="CCCH zinc finger"/>
    <property type="match status" value="1"/>
</dbReference>
<keyword evidence="8" id="KW-1185">Reference proteome</keyword>
<organism evidence="7 8">
    <name type="scientific">Sphagnum troendelagicum</name>
    <dbReference type="NCBI Taxonomy" id="128251"/>
    <lineage>
        <taxon>Eukaryota</taxon>
        <taxon>Viridiplantae</taxon>
        <taxon>Streptophyta</taxon>
        <taxon>Embryophyta</taxon>
        <taxon>Bryophyta</taxon>
        <taxon>Sphagnophytina</taxon>
        <taxon>Sphagnopsida</taxon>
        <taxon>Sphagnales</taxon>
        <taxon>Sphagnaceae</taxon>
        <taxon>Sphagnum</taxon>
    </lineage>
</organism>
<dbReference type="InterPro" id="IPR036855">
    <property type="entry name" value="Znf_CCCH_sf"/>
</dbReference>
<sequence length="418" mass="47773">MPYAPDLYKTKMCSLYMERGYCPRQSCSFAHGESELRKLPGNHINNNRSFSCGNISVVTFQHLWFTTLLSTLRINGDALAPWAWTIRQEEAVLCTIPKFSPVFHRADGRYDSGGSDLRRSPTYWRRSPPREEREHNWPHDHRSPQHDRGQTQSKSPAKRRQSDSLSPQRSPEYKRKDSKKHPDSTEPHLSDVSGPIDGAEDVADKDNDKDRSRSISTSSEDTVEEQLQEVYSSNETLLDQKAKLEHSLQTKVLKTTELSEKIAQLETQLASTHNVCKGLASRTKKFVKAYKGFFRAQEELKKSQTKLMKLVDDMSGDNGPKLDMDMEFLDTAITSNEEPMHELPTNNQTNHRLLVEGSHTMPRQENTDIKTSNHLPSTVEQPKLVENSKQRKLTTAQERRRALLQKALQQGGLFVEQS</sequence>
<feature type="compositionally biased region" description="Polar residues" evidence="5">
    <location>
        <begin position="362"/>
        <end position="380"/>
    </location>
</feature>
<proteinExistence type="predicted"/>
<dbReference type="Gene3D" id="4.10.1000.10">
    <property type="entry name" value="Zinc finger, CCCH-type"/>
    <property type="match status" value="1"/>
</dbReference>
<feature type="region of interest" description="Disordered" evidence="5">
    <location>
        <begin position="362"/>
        <end position="397"/>
    </location>
</feature>
<keyword evidence="3 4" id="KW-0862">Zinc</keyword>
<feature type="region of interest" description="Disordered" evidence="5">
    <location>
        <begin position="105"/>
        <end position="227"/>
    </location>
</feature>
<dbReference type="PANTHER" id="PTHR38160">
    <property type="entry name" value="ZINC FINGER CCCH DOMAIN-CONTAINING PROTEIN 40"/>
    <property type="match status" value="1"/>
</dbReference>
<feature type="zinc finger region" description="C3H1-type" evidence="4">
    <location>
        <begin position="7"/>
        <end position="34"/>
    </location>
</feature>
<dbReference type="EMBL" id="OZ019910">
    <property type="protein sequence ID" value="CAK9211588.1"/>
    <property type="molecule type" value="Genomic_DNA"/>
</dbReference>
<accession>A0ABP0U3E6</accession>
<dbReference type="PANTHER" id="PTHR38160:SF1">
    <property type="entry name" value="ZINC FINGER CCCH DOMAIN-CONTAINING PROTEIN 40"/>
    <property type="match status" value="1"/>
</dbReference>
<evidence type="ECO:0000256" key="5">
    <source>
        <dbReference type="SAM" id="MobiDB-lite"/>
    </source>
</evidence>
<dbReference type="InterPro" id="IPR045868">
    <property type="entry name" value="Znf_C3H13/40"/>
</dbReference>
<dbReference type="Pfam" id="PF00642">
    <property type="entry name" value="zf-CCCH"/>
    <property type="match status" value="1"/>
</dbReference>
<feature type="domain" description="C3H1-type" evidence="6">
    <location>
        <begin position="7"/>
        <end position="34"/>
    </location>
</feature>
<dbReference type="PROSITE" id="PS50103">
    <property type="entry name" value="ZF_C3H1"/>
    <property type="match status" value="1"/>
</dbReference>
<feature type="compositionally biased region" description="Basic and acidic residues" evidence="5">
    <location>
        <begin position="202"/>
        <end position="213"/>
    </location>
</feature>
<evidence type="ECO:0000256" key="4">
    <source>
        <dbReference type="PROSITE-ProRule" id="PRU00723"/>
    </source>
</evidence>
<gene>
    <name evidence="7" type="ORF">CSSPTR1EN2_LOCUS10818</name>
</gene>
<name>A0ABP0U3E6_9BRYO</name>
<dbReference type="InterPro" id="IPR000571">
    <property type="entry name" value="Znf_CCCH"/>
</dbReference>
<dbReference type="SMART" id="SM00356">
    <property type="entry name" value="ZnF_C3H1"/>
    <property type="match status" value="1"/>
</dbReference>
<protein>
    <recommendedName>
        <fullName evidence="6">C3H1-type domain-containing protein</fullName>
    </recommendedName>
</protein>
<feature type="compositionally biased region" description="Basic and acidic residues" evidence="5">
    <location>
        <begin position="128"/>
        <end position="149"/>
    </location>
</feature>
<evidence type="ECO:0000259" key="6">
    <source>
        <dbReference type="PROSITE" id="PS50103"/>
    </source>
</evidence>
<keyword evidence="1 4" id="KW-0479">Metal-binding</keyword>
<evidence type="ECO:0000256" key="2">
    <source>
        <dbReference type="ARBA" id="ARBA00022771"/>
    </source>
</evidence>
<reference evidence="7" key="1">
    <citation type="submission" date="2024-02" db="EMBL/GenBank/DDBJ databases">
        <authorList>
            <consortium name="ELIXIR-Norway"/>
            <consortium name="Elixir Norway"/>
        </authorList>
    </citation>
    <scope>NUCLEOTIDE SEQUENCE</scope>
</reference>
<keyword evidence="2 4" id="KW-0863">Zinc-finger</keyword>
<dbReference type="Proteomes" id="UP001497512">
    <property type="component" value="Chromosome 18"/>
</dbReference>